<reference evidence="1" key="1">
    <citation type="submission" date="2014-10" db="EMBL/GenBank/DDBJ databases">
        <title>Genome sequencing of Vibrio caribbeanicus T14.</title>
        <authorList>
            <person name="Chan K.-G."/>
            <person name="Mohamad N.I."/>
        </authorList>
    </citation>
    <scope>NUCLEOTIDE SEQUENCE</scope>
    <source>
        <strain evidence="1">T14</strain>
    </source>
</reference>
<comment type="caution">
    <text evidence="1">The sequence shown here is derived from an EMBL/GenBank/DDBJ whole genome shotgun (WGS) entry which is preliminary data.</text>
</comment>
<keyword evidence="2" id="KW-1185">Reference proteome</keyword>
<evidence type="ECO:0000313" key="2">
    <source>
        <dbReference type="Proteomes" id="UP000030421"/>
    </source>
</evidence>
<protein>
    <submittedName>
        <fullName evidence="1">Uncharacterized protein</fullName>
    </submittedName>
</protein>
<dbReference type="Proteomes" id="UP000030421">
    <property type="component" value="Unassembled WGS sequence"/>
</dbReference>
<name>A0ACC4NSL5_9VIBR</name>
<proteinExistence type="predicted"/>
<sequence>MNVAFYFPYPTVGGVSILFLRCAEYLSKKHKVFIVDLNNGYMANNIPSGCTFVCYDQVSSLPDDVVVLTQSCPLWRIPFVGDFPANAKIMFWNLHPDNFNSKVGKSSSYFMNSLLSFLFKGRKRKLRKLVSVLNSNNALFFMDKENKLTTENSLDINLLDPVYLPITNSVKAKSKLKYIPPRISEEINCIVVGRLSGFKVSIVKHVIKRLELCETHRVHLTVVGDGEAANDIQELLRSCRNIRTTYIDYVHFEELDGLFKNSHLAFAMGTSALDSASLGIPTICLDYSHEDIAGNYKFNYLYDVDGYNLGRKIVSDDFIEIDNLPDVINDIYTQGLSCSEKTHRYYLENHSYKVIEKLESYLSNGVLVKDLIELGLNQEDWFTRIIIELFNKSKVDDSGFIKV</sequence>
<evidence type="ECO:0000313" key="1">
    <source>
        <dbReference type="EMBL" id="KHD23470.1"/>
    </source>
</evidence>
<accession>A0ACC4NSL5</accession>
<gene>
    <name evidence="1" type="ORF">NM09_18545</name>
</gene>
<dbReference type="EMBL" id="JRWR01000023">
    <property type="protein sequence ID" value="KHD23470.1"/>
    <property type="molecule type" value="Genomic_DNA"/>
</dbReference>
<organism evidence="1 2">
    <name type="scientific">Vibrio caribbeanicus</name>
    <dbReference type="NCBI Taxonomy" id="701175"/>
    <lineage>
        <taxon>Bacteria</taxon>
        <taxon>Pseudomonadati</taxon>
        <taxon>Pseudomonadota</taxon>
        <taxon>Gammaproteobacteria</taxon>
        <taxon>Vibrionales</taxon>
        <taxon>Vibrionaceae</taxon>
        <taxon>Vibrio</taxon>
    </lineage>
</organism>